<dbReference type="PANTHER" id="PTHR43198">
    <property type="entry name" value="BIFUNCTIONAL TH2 PROTEIN"/>
    <property type="match status" value="1"/>
</dbReference>
<reference evidence="2" key="2">
    <citation type="submission" date="2021-04" db="EMBL/GenBank/DDBJ databases">
        <authorList>
            <person name="Podell S."/>
        </authorList>
    </citation>
    <scope>NUCLEOTIDE SEQUENCE</scope>
    <source>
        <strain evidence="2">Hildebrandi</strain>
    </source>
</reference>
<accession>A0A9K3Q6J2</accession>
<comment type="caution">
    <text evidence="2">The sequence shown here is derived from an EMBL/GenBank/DDBJ whole genome shotgun (WGS) entry which is preliminary data.</text>
</comment>
<dbReference type="Pfam" id="PF03070">
    <property type="entry name" value="TENA_THI-4"/>
    <property type="match status" value="1"/>
</dbReference>
<sequence length="287" mass="33253">MSLSTQQQEKKDNYDDQSFPKCCADFWKSCEKLITETSQHGFLTRMVDGSLPQSNFQYYVVQDALYLQDFGDCLRRLSKSAGNQSDAERLEQFAIGAEEAELALHRSFFQQWNISATGVEQMPNCLLYTSYMKRIVTTRPHAQGLAVLLPCFWVYQHVGQCMLELRSNLADSVRRPPQYDAWIDMYGGDDFAKEVKEYIAMVDAECQLILQNEEPDSAKKQLQEMQRHFFMSCKLEHMFWDQALHRMEWPTIGVLMRILSILGTGNPNGDSFCDYERLSRFLSVCMT</sequence>
<dbReference type="AlphaFoldDB" id="A0A9K3Q6J2"/>
<dbReference type="OrthoDB" id="37730at2759"/>
<dbReference type="EMBL" id="JAGRRH010000002">
    <property type="protein sequence ID" value="KAG7372838.1"/>
    <property type="molecule type" value="Genomic_DNA"/>
</dbReference>
<proteinExistence type="predicted"/>
<protein>
    <submittedName>
        <fullName evidence="2">TENA/THI-4/PQQC family protein</fullName>
    </submittedName>
</protein>
<evidence type="ECO:0000313" key="3">
    <source>
        <dbReference type="Proteomes" id="UP000693970"/>
    </source>
</evidence>
<dbReference type="InterPro" id="IPR050967">
    <property type="entry name" value="Thiamine_Salvage_TenA"/>
</dbReference>
<dbReference type="Proteomes" id="UP000693970">
    <property type="component" value="Unassembled WGS sequence"/>
</dbReference>
<evidence type="ECO:0000259" key="1">
    <source>
        <dbReference type="Pfam" id="PF03070"/>
    </source>
</evidence>
<feature type="domain" description="Thiaminase-2/PQQC" evidence="1">
    <location>
        <begin position="28"/>
        <end position="244"/>
    </location>
</feature>
<reference evidence="2" key="1">
    <citation type="journal article" date="2021" name="Sci. Rep.">
        <title>Diploid genomic architecture of Nitzschia inconspicua, an elite biomass production diatom.</title>
        <authorList>
            <person name="Oliver A."/>
            <person name="Podell S."/>
            <person name="Pinowska A."/>
            <person name="Traller J.C."/>
            <person name="Smith S.R."/>
            <person name="McClure R."/>
            <person name="Beliaev A."/>
            <person name="Bohutskyi P."/>
            <person name="Hill E.A."/>
            <person name="Rabines A."/>
            <person name="Zheng H."/>
            <person name="Allen L.Z."/>
            <person name="Kuo A."/>
            <person name="Grigoriev I.V."/>
            <person name="Allen A.E."/>
            <person name="Hazlebeck D."/>
            <person name="Allen E.E."/>
        </authorList>
    </citation>
    <scope>NUCLEOTIDE SEQUENCE</scope>
    <source>
        <strain evidence="2">Hildebrandi</strain>
    </source>
</reference>
<dbReference type="CDD" id="cd19365">
    <property type="entry name" value="TenA_C-like"/>
    <property type="match status" value="1"/>
</dbReference>
<name>A0A9K3Q6J2_9STRA</name>
<dbReference type="GO" id="GO:0005829">
    <property type="term" value="C:cytosol"/>
    <property type="evidence" value="ECO:0007669"/>
    <property type="project" value="TreeGrafter"/>
</dbReference>
<dbReference type="InterPro" id="IPR004305">
    <property type="entry name" value="Thiaminase-2/PQQC"/>
</dbReference>
<keyword evidence="3" id="KW-1185">Reference proteome</keyword>
<gene>
    <name evidence="2" type="ORF">IV203_033562</name>
</gene>
<organism evidence="2 3">
    <name type="scientific">Nitzschia inconspicua</name>
    <dbReference type="NCBI Taxonomy" id="303405"/>
    <lineage>
        <taxon>Eukaryota</taxon>
        <taxon>Sar</taxon>
        <taxon>Stramenopiles</taxon>
        <taxon>Ochrophyta</taxon>
        <taxon>Bacillariophyta</taxon>
        <taxon>Bacillariophyceae</taxon>
        <taxon>Bacillariophycidae</taxon>
        <taxon>Bacillariales</taxon>
        <taxon>Bacillariaceae</taxon>
        <taxon>Nitzschia</taxon>
    </lineage>
</organism>
<dbReference type="PANTHER" id="PTHR43198:SF2">
    <property type="entry name" value="SI:CH1073-67J19.1-RELATED"/>
    <property type="match status" value="1"/>
</dbReference>
<evidence type="ECO:0000313" key="2">
    <source>
        <dbReference type="EMBL" id="KAG7372838.1"/>
    </source>
</evidence>